<sequence length="377" mass="42786">MLTFRRVATLSLSNFHHAMRSGFSSRASWTKEDDPEHLPSFGSQKGDSFGNYSDRLQLSPLFKEDSGHDLKDLKIELVDNDSWQFSSGLAEAWKVSNTEVDLRRKALNCEDKGEGYGDIEAASYAPPDNETPDFDEIEDMRIRGILYYKLDKDSREYEECKFDFHRKKSSKNKSDQKENSKKNEMKSHGVATGAGKEMKTKDESRVSRQQKLNSNYGLLEERFHEVDNNHNYSIPGFHEMEGFTLKKVRTHTFNQLTAPYHEPFCLDLYVSKGSVRASIIHRATSKVVAVAHSISKDMKFDLGSTKSRSTCVAVGEVLAQRALEDDIHNVVYTPRKGDKLEGKLQIVLQSIIDHGVAVKVKLKQRKVRKGGSFPPKS</sequence>
<keyword evidence="3" id="KW-0687">Ribonucleoprotein</keyword>
<comment type="similarity">
    <text evidence="1">Belongs to the universal ribosomal protein uL18 family.</text>
</comment>
<feature type="region of interest" description="Disordered" evidence="4">
    <location>
        <begin position="26"/>
        <end position="49"/>
    </location>
</feature>
<dbReference type="GO" id="GO:0003735">
    <property type="term" value="F:structural constituent of ribosome"/>
    <property type="evidence" value="ECO:0007669"/>
    <property type="project" value="InterPro"/>
</dbReference>
<evidence type="ECO:0000256" key="4">
    <source>
        <dbReference type="SAM" id="MobiDB-lite"/>
    </source>
</evidence>
<dbReference type="Pfam" id="PF00861">
    <property type="entry name" value="Ribosomal_L18p"/>
    <property type="match status" value="1"/>
</dbReference>
<proteinExistence type="inferred from homology"/>
<dbReference type="GO" id="GO:0005840">
    <property type="term" value="C:ribosome"/>
    <property type="evidence" value="ECO:0007669"/>
    <property type="project" value="UniProtKB-KW"/>
</dbReference>
<dbReference type="GO" id="GO:0008097">
    <property type="term" value="F:5S rRNA binding"/>
    <property type="evidence" value="ECO:0007669"/>
    <property type="project" value="TreeGrafter"/>
</dbReference>
<dbReference type="PANTHER" id="PTHR12899:SF7">
    <property type="entry name" value="EXPRESSED PROTEIN"/>
    <property type="match status" value="1"/>
</dbReference>
<dbReference type="InterPro" id="IPR057268">
    <property type="entry name" value="Ribosomal_L18"/>
</dbReference>
<dbReference type="SUPFAM" id="SSF53137">
    <property type="entry name" value="Translational machinery components"/>
    <property type="match status" value="1"/>
</dbReference>
<feature type="region of interest" description="Disordered" evidence="4">
    <location>
        <begin position="168"/>
        <end position="209"/>
    </location>
</feature>
<evidence type="ECO:0000313" key="6">
    <source>
        <dbReference type="Proteomes" id="UP001161247"/>
    </source>
</evidence>
<dbReference type="AlphaFoldDB" id="A0AAV1EFK9"/>
<dbReference type="EMBL" id="OX459126">
    <property type="protein sequence ID" value="CAI9118464.1"/>
    <property type="molecule type" value="Genomic_DNA"/>
</dbReference>
<evidence type="ECO:0000313" key="5">
    <source>
        <dbReference type="EMBL" id="CAI9118464.1"/>
    </source>
</evidence>
<name>A0AAV1EFK9_OLDCO</name>
<gene>
    <name evidence="5" type="ORF">OLC1_LOCUS24327</name>
</gene>
<feature type="compositionally biased region" description="Basic and acidic residues" evidence="4">
    <location>
        <begin position="196"/>
        <end position="206"/>
    </location>
</feature>
<keyword evidence="2" id="KW-0689">Ribosomal protein</keyword>
<accession>A0AAV1EFK9</accession>
<reference evidence="5" key="1">
    <citation type="submission" date="2023-03" db="EMBL/GenBank/DDBJ databases">
        <authorList>
            <person name="Julca I."/>
        </authorList>
    </citation>
    <scope>NUCLEOTIDE SEQUENCE</scope>
</reference>
<dbReference type="PANTHER" id="PTHR12899">
    <property type="entry name" value="39S RIBOSOMAL PROTEIN L18, MITOCHONDRIAL"/>
    <property type="match status" value="1"/>
</dbReference>
<protein>
    <submittedName>
        <fullName evidence="5">OLC1v1020040C1</fullName>
    </submittedName>
</protein>
<keyword evidence="6" id="KW-1185">Reference proteome</keyword>
<dbReference type="Gene3D" id="3.30.420.100">
    <property type="match status" value="1"/>
</dbReference>
<dbReference type="Proteomes" id="UP001161247">
    <property type="component" value="Chromosome 9"/>
</dbReference>
<dbReference type="InterPro" id="IPR005484">
    <property type="entry name" value="Ribosomal_uL18_bac/plant/anim"/>
</dbReference>
<organism evidence="5 6">
    <name type="scientific">Oldenlandia corymbosa var. corymbosa</name>
    <dbReference type="NCBI Taxonomy" id="529605"/>
    <lineage>
        <taxon>Eukaryota</taxon>
        <taxon>Viridiplantae</taxon>
        <taxon>Streptophyta</taxon>
        <taxon>Embryophyta</taxon>
        <taxon>Tracheophyta</taxon>
        <taxon>Spermatophyta</taxon>
        <taxon>Magnoliopsida</taxon>
        <taxon>eudicotyledons</taxon>
        <taxon>Gunneridae</taxon>
        <taxon>Pentapetalae</taxon>
        <taxon>asterids</taxon>
        <taxon>lamiids</taxon>
        <taxon>Gentianales</taxon>
        <taxon>Rubiaceae</taxon>
        <taxon>Rubioideae</taxon>
        <taxon>Spermacoceae</taxon>
        <taxon>Hedyotis-Oldenlandia complex</taxon>
        <taxon>Oldenlandia</taxon>
    </lineage>
</organism>
<dbReference type="GO" id="GO:1990904">
    <property type="term" value="C:ribonucleoprotein complex"/>
    <property type="evidence" value="ECO:0007669"/>
    <property type="project" value="UniProtKB-KW"/>
</dbReference>
<feature type="compositionally biased region" description="Basic and acidic residues" evidence="4">
    <location>
        <begin position="172"/>
        <end position="187"/>
    </location>
</feature>
<dbReference type="GO" id="GO:0006412">
    <property type="term" value="P:translation"/>
    <property type="evidence" value="ECO:0007669"/>
    <property type="project" value="InterPro"/>
</dbReference>
<dbReference type="CDD" id="cd00432">
    <property type="entry name" value="Ribosomal_L18_L5e"/>
    <property type="match status" value="1"/>
</dbReference>
<evidence type="ECO:0000256" key="3">
    <source>
        <dbReference type="ARBA" id="ARBA00023274"/>
    </source>
</evidence>
<evidence type="ECO:0000256" key="1">
    <source>
        <dbReference type="ARBA" id="ARBA00007116"/>
    </source>
</evidence>
<evidence type="ECO:0000256" key="2">
    <source>
        <dbReference type="ARBA" id="ARBA00022980"/>
    </source>
</evidence>